<protein>
    <submittedName>
        <fullName evidence="1">Uncharacterized protein</fullName>
    </submittedName>
</protein>
<organism evidence="1">
    <name type="scientific">Anguilla anguilla</name>
    <name type="common">European freshwater eel</name>
    <name type="synonym">Muraena anguilla</name>
    <dbReference type="NCBI Taxonomy" id="7936"/>
    <lineage>
        <taxon>Eukaryota</taxon>
        <taxon>Metazoa</taxon>
        <taxon>Chordata</taxon>
        <taxon>Craniata</taxon>
        <taxon>Vertebrata</taxon>
        <taxon>Euteleostomi</taxon>
        <taxon>Actinopterygii</taxon>
        <taxon>Neopterygii</taxon>
        <taxon>Teleostei</taxon>
        <taxon>Anguilliformes</taxon>
        <taxon>Anguillidae</taxon>
        <taxon>Anguilla</taxon>
    </lineage>
</organism>
<dbReference type="AlphaFoldDB" id="A0A0E9TX43"/>
<reference evidence="1" key="2">
    <citation type="journal article" date="2015" name="Fish Shellfish Immunol.">
        <title>Early steps in the European eel (Anguilla anguilla)-Vibrio vulnificus interaction in the gills: Role of the RtxA13 toxin.</title>
        <authorList>
            <person name="Callol A."/>
            <person name="Pajuelo D."/>
            <person name="Ebbesson L."/>
            <person name="Teles M."/>
            <person name="MacKenzie S."/>
            <person name="Amaro C."/>
        </authorList>
    </citation>
    <scope>NUCLEOTIDE SEQUENCE</scope>
</reference>
<accession>A0A0E9TX43</accession>
<proteinExistence type="predicted"/>
<reference evidence="1" key="1">
    <citation type="submission" date="2014-11" db="EMBL/GenBank/DDBJ databases">
        <authorList>
            <person name="Amaro Gonzalez C."/>
        </authorList>
    </citation>
    <scope>NUCLEOTIDE SEQUENCE</scope>
</reference>
<dbReference type="EMBL" id="GBXM01050451">
    <property type="protein sequence ID" value="JAH58126.1"/>
    <property type="molecule type" value="Transcribed_RNA"/>
</dbReference>
<name>A0A0E9TX43_ANGAN</name>
<sequence length="57" mass="6830">MMYMYVMYRSKQNKKQNRIGKNYNSNFAVFLTTQNLGKNNSFFLTDFWQVLFLSSNG</sequence>
<evidence type="ECO:0000313" key="1">
    <source>
        <dbReference type="EMBL" id="JAH58126.1"/>
    </source>
</evidence>